<protein>
    <submittedName>
        <fullName evidence="2">Vibriobactin synthetase</fullName>
    </submittedName>
</protein>
<dbReference type="Proteomes" id="UP000660708">
    <property type="component" value="Unassembled WGS sequence"/>
</dbReference>
<dbReference type="GO" id="GO:0044550">
    <property type="term" value="P:secondary metabolite biosynthetic process"/>
    <property type="evidence" value="ECO:0007669"/>
    <property type="project" value="TreeGrafter"/>
</dbReference>
<dbReference type="Gene3D" id="3.30.559.30">
    <property type="entry name" value="Nonribosomal peptide synthetase, condensation domain"/>
    <property type="match status" value="1"/>
</dbReference>
<dbReference type="GO" id="GO:0003824">
    <property type="term" value="F:catalytic activity"/>
    <property type="evidence" value="ECO:0007669"/>
    <property type="project" value="InterPro"/>
</dbReference>
<dbReference type="SUPFAM" id="SSF52777">
    <property type="entry name" value="CoA-dependent acyltransferases"/>
    <property type="match status" value="2"/>
</dbReference>
<dbReference type="EMBL" id="AQHF01000030">
    <property type="protein sequence ID" value="MBE0348046.1"/>
    <property type="molecule type" value="Genomic_DNA"/>
</dbReference>
<organism evidence="2 3">
    <name type="scientific">Pseudoalteromonas peptidolytica F12-50-A1</name>
    <dbReference type="NCBI Taxonomy" id="1315280"/>
    <lineage>
        <taxon>Bacteria</taxon>
        <taxon>Pseudomonadati</taxon>
        <taxon>Pseudomonadota</taxon>
        <taxon>Gammaproteobacteria</taxon>
        <taxon>Alteromonadales</taxon>
        <taxon>Pseudoalteromonadaceae</taxon>
        <taxon>Pseudoalteromonas</taxon>
    </lineage>
</organism>
<dbReference type="PANTHER" id="PTHR45527:SF1">
    <property type="entry name" value="FATTY ACID SYNTHASE"/>
    <property type="match status" value="1"/>
</dbReference>
<dbReference type="InterPro" id="IPR001242">
    <property type="entry name" value="Condensation_dom"/>
</dbReference>
<dbReference type="Pfam" id="PF00668">
    <property type="entry name" value="Condensation"/>
    <property type="match status" value="1"/>
</dbReference>
<feature type="domain" description="Condensation" evidence="1">
    <location>
        <begin position="3"/>
        <end position="425"/>
    </location>
</feature>
<evidence type="ECO:0000313" key="3">
    <source>
        <dbReference type="Proteomes" id="UP000660708"/>
    </source>
</evidence>
<dbReference type="Gene3D" id="3.30.559.10">
    <property type="entry name" value="Chloramphenicol acetyltransferase-like domain"/>
    <property type="match status" value="1"/>
</dbReference>
<accession>A0A8I0T527</accession>
<proteinExistence type="predicted"/>
<evidence type="ECO:0000313" key="2">
    <source>
        <dbReference type="EMBL" id="MBE0348046.1"/>
    </source>
</evidence>
<name>A0A8I0T527_9GAMM</name>
<dbReference type="AlphaFoldDB" id="A0A8I0T527"/>
<dbReference type="InterPro" id="IPR023213">
    <property type="entry name" value="CAT-like_dom_sf"/>
</dbReference>
<comment type="caution">
    <text evidence="2">The sequence shown here is derived from an EMBL/GenBank/DDBJ whole genome shotgun (WGS) entry which is preliminary data.</text>
</comment>
<dbReference type="RefSeq" id="WP_147390831.1">
    <property type="nucleotide sequence ID" value="NZ_AQHF01000030.1"/>
</dbReference>
<dbReference type="PANTHER" id="PTHR45527">
    <property type="entry name" value="NONRIBOSOMAL PEPTIDE SYNTHETASE"/>
    <property type="match status" value="1"/>
</dbReference>
<keyword evidence="3" id="KW-1185">Reference proteome</keyword>
<sequence>MALPLTDSQHAMWLLHTISGQGNLFNVAECLEFHGKIDAALFKAALHHVFEQTELLRSHFIHDDSFTPSIIVGNIQPSLNIEYLDHDIVSVAEFMSQQVATTLGKSFDLATDCLMQFKLVRTPSQDYCFIVGHHIVLDGYGFGLFHQALTRCYNALNAGKPMPHCQFTTQQQLLDLHTSDKYQQRLSEAKASLNQWLDQHPPSQSFSHSEAAITAPNQRYHFGLTRPQWQTLQSAANYVDAAPSEILLSVIAAVLAAKHSTFEVTLGLVMMNRHCAIEFSCPTVQSNVLPLPLTLPSADGLKHVAKHINKQIKRLKSLQCYRVEHLKRDRKQQGKSIEISGPTINILPFTSHPRYGEVTTRSHILSAGTTDDLMIQIYLNGDEPAQFDIDYNHARYSSQQISAIAQAIVSTASRWTRTPALSCNAITQELEHGV</sequence>
<dbReference type="GO" id="GO:0005737">
    <property type="term" value="C:cytoplasm"/>
    <property type="evidence" value="ECO:0007669"/>
    <property type="project" value="TreeGrafter"/>
</dbReference>
<gene>
    <name evidence="2" type="primary">vibH</name>
    <name evidence="2" type="ORF">PPEP_a3142</name>
</gene>
<dbReference type="GO" id="GO:0031177">
    <property type="term" value="F:phosphopantetheine binding"/>
    <property type="evidence" value="ECO:0007669"/>
    <property type="project" value="TreeGrafter"/>
</dbReference>
<dbReference type="GO" id="GO:0043041">
    <property type="term" value="P:amino acid activation for nonribosomal peptide biosynthetic process"/>
    <property type="evidence" value="ECO:0007669"/>
    <property type="project" value="TreeGrafter"/>
</dbReference>
<evidence type="ECO:0000259" key="1">
    <source>
        <dbReference type="Pfam" id="PF00668"/>
    </source>
</evidence>
<reference evidence="2 3" key="1">
    <citation type="submission" date="2015-06" db="EMBL/GenBank/DDBJ databases">
        <title>Genome sequence of Pseudoalteromonas peptidolytica.</title>
        <authorList>
            <person name="Xie B.-B."/>
            <person name="Rong J.-C."/>
            <person name="Qin Q.-L."/>
            <person name="Zhang Y.-Z."/>
        </authorList>
    </citation>
    <scope>NUCLEOTIDE SEQUENCE [LARGE SCALE GENOMIC DNA]</scope>
    <source>
        <strain evidence="2 3">F12-50-A1</strain>
    </source>
</reference>